<dbReference type="SMART" id="SM00355">
    <property type="entry name" value="ZnF_C2H2"/>
    <property type="match status" value="6"/>
</dbReference>
<dbReference type="GO" id="GO:0008270">
    <property type="term" value="F:zinc ion binding"/>
    <property type="evidence" value="ECO:0007669"/>
    <property type="project" value="UniProtKB-KW"/>
</dbReference>
<keyword evidence="3 5" id="KW-0863">Zinc-finger</keyword>
<dbReference type="GO" id="GO:0003682">
    <property type="term" value="F:chromatin binding"/>
    <property type="evidence" value="ECO:0007669"/>
    <property type="project" value="UniProtKB-ARBA"/>
</dbReference>
<dbReference type="PROSITE" id="PS50157">
    <property type="entry name" value="ZINC_FINGER_C2H2_2"/>
    <property type="match status" value="6"/>
</dbReference>
<dbReference type="PhylomeDB" id="B4JNQ4"/>
<dbReference type="PROSITE" id="PS00028">
    <property type="entry name" value="ZINC_FINGER_C2H2_1"/>
    <property type="match status" value="5"/>
</dbReference>
<dbReference type="HOGENOM" id="CLU_845372_0_0_1"/>
<dbReference type="SMR" id="B4JNQ4"/>
<feature type="domain" description="C2H2-type" evidence="6">
    <location>
        <begin position="141"/>
        <end position="168"/>
    </location>
</feature>
<dbReference type="PANTHER" id="PTHR24409:SF295">
    <property type="entry name" value="AZ2-RELATED"/>
    <property type="match status" value="1"/>
</dbReference>
<evidence type="ECO:0000256" key="4">
    <source>
        <dbReference type="ARBA" id="ARBA00022833"/>
    </source>
</evidence>
<feature type="domain" description="C2H2-type" evidence="6">
    <location>
        <begin position="169"/>
        <end position="196"/>
    </location>
</feature>
<protein>
    <submittedName>
        <fullName evidence="7">GH24096</fullName>
    </submittedName>
</protein>
<dbReference type="GO" id="GO:0000981">
    <property type="term" value="F:DNA-binding transcription factor activity, RNA polymerase II-specific"/>
    <property type="evidence" value="ECO:0007669"/>
    <property type="project" value="TreeGrafter"/>
</dbReference>
<dbReference type="Proteomes" id="UP000001070">
    <property type="component" value="Unassembled WGS sequence"/>
</dbReference>
<accession>B4JNQ4</accession>
<dbReference type="STRING" id="7222.B4JNQ4"/>
<dbReference type="InParanoid" id="B4JNQ4"/>
<keyword evidence="4" id="KW-0862">Zinc</keyword>
<evidence type="ECO:0000313" key="7">
    <source>
        <dbReference type="EMBL" id="EDV92347.1"/>
    </source>
</evidence>
<dbReference type="OMA" id="RLAKYSC"/>
<evidence type="ECO:0000259" key="6">
    <source>
        <dbReference type="PROSITE" id="PS50157"/>
    </source>
</evidence>
<feature type="domain" description="C2H2-type" evidence="6">
    <location>
        <begin position="270"/>
        <end position="297"/>
    </location>
</feature>
<dbReference type="FunFam" id="3.30.160.60:FF:000690">
    <property type="entry name" value="Zinc finger protein 354C"/>
    <property type="match status" value="1"/>
</dbReference>
<evidence type="ECO:0000313" key="8">
    <source>
        <dbReference type="Proteomes" id="UP000001070"/>
    </source>
</evidence>
<evidence type="ECO:0000256" key="5">
    <source>
        <dbReference type="PROSITE-ProRule" id="PRU00042"/>
    </source>
</evidence>
<dbReference type="SUPFAM" id="SSF57667">
    <property type="entry name" value="beta-beta-alpha zinc fingers"/>
    <property type="match status" value="3"/>
</dbReference>
<dbReference type="OrthoDB" id="9411774at2759"/>
<dbReference type="InterPro" id="IPR036236">
    <property type="entry name" value="Znf_C2H2_sf"/>
</dbReference>
<keyword evidence="1" id="KW-0479">Metal-binding</keyword>
<evidence type="ECO:0000256" key="3">
    <source>
        <dbReference type="ARBA" id="ARBA00022771"/>
    </source>
</evidence>
<evidence type="ECO:0000256" key="1">
    <source>
        <dbReference type="ARBA" id="ARBA00022723"/>
    </source>
</evidence>
<dbReference type="KEGG" id="dgr:6566211"/>
<feature type="domain" description="C2H2-type" evidence="6">
    <location>
        <begin position="113"/>
        <end position="140"/>
    </location>
</feature>
<dbReference type="Pfam" id="PF00096">
    <property type="entry name" value="zf-C2H2"/>
    <property type="match status" value="4"/>
</dbReference>
<evidence type="ECO:0000256" key="2">
    <source>
        <dbReference type="ARBA" id="ARBA00022737"/>
    </source>
</evidence>
<dbReference type="GO" id="GO:0005634">
    <property type="term" value="C:nucleus"/>
    <property type="evidence" value="ECO:0007669"/>
    <property type="project" value="TreeGrafter"/>
</dbReference>
<organism evidence="8">
    <name type="scientific">Drosophila grimshawi</name>
    <name type="common">Hawaiian fruit fly</name>
    <name type="synonym">Idiomyia grimshawi</name>
    <dbReference type="NCBI Taxonomy" id="7222"/>
    <lineage>
        <taxon>Eukaryota</taxon>
        <taxon>Metazoa</taxon>
        <taxon>Ecdysozoa</taxon>
        <taxon>Arthropoda</taxon>
        <taxon>Hexapoda</taxon>
        <taxon>Insecta</taxon>
        <taxon>Pterygota</taxon>
        <taxon>Neoptera</taxon>
        <taxon>Endopterygota</taxon>
        <taxon>Diptera</taxon>
        <taxon>Brachycera</taxon>
        <taxon>Muscomorpha</taxon>
        <taxon>Ephydroidea</taxon>
        <taxon>Drosophilidae</taxon>
        <taxon>Drosophila</taxon>
        <taxon>Hawaiian Drosophila</taxon>
    </lineage>
</organism>
<proteinExistence type="predicted"/>
<dbReference type="InterPro" id="IPR013087">
    <property type="entry name" value="Znf_C2H2_type"/>
</dbReference>
<dbReference type="GO" id="GO:0000785">
    <property type="term" value="C:chromatin"/>
    <property type="evidence" value="ECO:0007669"/>
    <property type="project" value="UniProtKB-ARBA"/>
</dbReference>
<dbReference type="EMBL" id="CH916371">
    <property type="protein sequence ID" value="EDV92347.1"/>
    <property type="molecule type" value="Genomic_DNA"/>
</dbReference>
<feature type="domain" description="C2H2-type" evidence="6">
    <location>
        <begin position="241"/>
        <end position="269"/>
    </location>
</feature>
<sequence length="300" mass="34727">MVEFIKITTKCAEIRCDVAVEPKFTITCICGLSGLDFDAFRLHFCSKHLHKAHEQKAATETVAADCLQESLLMLPTDIQEAPTIRQTDALTADADENDSRKQSIDCRPRNKSNTCTYCGRTFRRRYLLDTHLNIHTGRKPHQCEMCGKQFRAVSTLRRHQRTHEQREALQCQHCDKHFTHRSALLSHELRHTQVRRFACSSCDKCFYTPNQRDTHRRKLHSAQRFDADRDAITAHPLPLPFACELCGNSYRSASTLSTHKLKKHYRQAKHSCEQCGKKFVDADRLHQHQLIHVKPELILK</sequence>
<name>B4JNQ4_DROGR</name>
<keyword evidence="2" id="KW-0677">Repeat</keyword>
<dbReference type="GO" id="GO:0000977">
    <property type="term" value="F:RNA polymerase II transcription regulatory region sequence-specific DNA binding"/>
    <property type="evidence" value="ECO:0007669"/>
    <property type="project" value="TreeGrafter"/>
</dbReference>
<dbReference type="GO" id="GO:0040029">
    <property type="term" value="P:epigenetic regulation of gene expression"/>
    <property type="evidence" value="ECO:0007669"/>
    <property type="project" value="UniProtKB-ARBA"/>
</dbReference>
<dbReference type="PANTHER" id="PTHR24409">
    <property type="entry name" value="ZINC FINGER PROTEIN 142"/>
    <property type="match status" value="1"/>
</dbReference>
<gene>
    <name evidence="7" type="primary">Dgri\GH24096</name>
    <name evidence="7" type="ORF">Dgri_GH24096</name>
</gene>
<reference evidence="7 8" key="1">
    <citation type="journal article" date="2007" name="Nature">
        <title>Evolution of genes and genomes on the Drosophila phylogeny.</title>
        <authorList>
            <consortium name="Drosophila 12 Genomes Consortium"/>
            <person name="Clark A.G."/>
            <person name="Eisen M.B."/>
            <person name="Smith D.R."/>
            <person name="Bergman C.M."/>
            <person name="Oliver B."/>
            <person name="Markow T.A."/>
            <person name="Kaufman T.C."/>
            <person name="Kellis M."/>
            <person name="Gelbart W."/>
            <person name="Iyer V.N."/>
            <person name="Pollard D.A."/>
            <person name="Sackton T.B."/>
            <person name="Larracuente A.M."/>
            <person name="Singh N.D."/>
            <person name="Abad J.P."/>
            <person name="Abt D.N."/>
            <person name="Adryan B."/>
            <person name="Aguade M."/>
            <person name="Akashi H."/>
            <person name="Anderson W.W."/>
            <person name="Aquadro C.F."/>
            <person name="Ardell D.H."/>
            <person name="Arguello R."/>
            <person name="Artieri C.G."/>
            <person name="Barbash D.A."/>
            <person name="Barker D."/>
            <person name="Barsanti P."/>
            <person name="Batterham P."/>
            <person name="Batzoglou S."/>
            <person name="Begun D."/>
            <person name="Bhutkar A."/>
            <person name="Blanco E."/>
            <person name="Bosak S.A."/>
            <person name="Bradley R.K."/>
            <person name="Brand A.D."/>
            <person name="Brent M.R."/>
            <person name="Brooks A.N."/>
            <person name="Brown R.H."/>
            <person name="Butlin R.K."/>
            <person name="Caggese C."/>
            <person name="Calvi B.R."/>
            <person name="Bernardo de Carvalho A."/>
            <person name="Caspi A."/>
            <person name="Castrezana S."/>
            <person name="Celniker S.E."/>
            <person name="Chang J.L."/>
            <person name="Chapple C."/>
            <person name="Chatterji S."/>
            <person name="Chinwalla A."/>
            <person name="Civetta A."/>
            <person name="Clifton S.W."/>
            <person name="Comeron J.M."/>
            <person name="Costello J.C."/>
            <person name="Coyne J.A."/>
            <person name="Daub J."/>
            <person name="David R.G."/>
            <person name="Delcher A.L."/>
            <person name="Delehaunty K."/>
            <person name="Do C.B."/>
            <person name="Ebling H."/>
            <person name="Edwards K."/>
            <person name="Eickbush T."/>
            <person name="Evans J.D."/>
            <person name="Filipski A."/>
            <person name="Findeiss S."/>
            <person name="Freyhult E."/>
            <person name="Fulton L."/>
            <person name="Fulton R."/>
            <person name="Garcia A.C."/>
            <person name="Gardiner A."/>
            <person name="Garfield D.A."/>
            <person name="Garvin B.E."/>
            <person name="Gibson G."/>
            <person name="Gilbert D."/>
            <person name="Gnerre S."/>
            <person name="Godfrey J."/>
            <person name="Good R."/>
            <person name="Gotea V."/>
            <person name="Gravely B."/>
            <person name="Greenberg A.J."/>
            <person name="Griffiths-Jones S."/>
            <person name="Gross S."/>
            <person name="Guigo R."/>
            <person name="Gustafson E.A."/>
            <person name="Haerty W."/>
            <person name="Hahn M.W."/>
            <person name="Halligan D.L."/>
            <person name="Halpern A.L."/>
            <person name="Halter G.M."/>
            <person name="Han M.V."/>
            <person name="Heger A."/>
            <person name="Hillier L."/>
            <person name="Hinrichs A.S."/>
            <person name="Holmes I."/>
            <person name="Hoskins R.A."/>
            <person name="Hubisz M.J."/>
            <person name="Hultmark D."/>
            <person name="Huntley M.A."/>
            <person name="Jaffe D.B."/>
            <person name="Jagadeeshan S."/>
            <person name="Jeck W.R."/>
            <person name="Johnson J."/>
            <person name="Jones C.D."/>
            <person name="Jordan W.C."/>
            <person name="Karpen G.H."/>
            <person name="Kataoka E."/>
            <person name="Keightley P.D."/>
            <person name="Kheradpour P."/>
            <person name="Kirkness E.F."/>
            <person name="Koerich L.B."/>
            <person name="Kristiansen K."/>
            <person name="Kudrna D."/>
            <person name="Kulathinal R.J."/>
            <person name="Kumar S."/>
            <person name="Kwok R."/>
            <person name="Lander E."/>
            <person name="Langley C.H."/>
            <person name="Lapoint R."/>
            <person name="Lazzaro B.P."/>
            <person name="Lee S.J."/>
            <person name="Levesque L."/>
            <person name="Li R."/>
            <person name="Lin C.F."/>
            <person name="Lin M.F."/>
            <person name="Lindblad-Toh K."/>
            <person name="Llopart A."/>
            <person name="Long M."/>
            <person name="Low L."/>
            <person name="Lozovsky E."/>
            <person name="Lu J."/>
            <person name="Luo M."/>
            <person name="Machado C.A."/>
            <person name="Makalowski W."/>
            <person name="Marzo M."/>
            <person name="Matsuda M."/>
            <person name="Matzkin L."/>
            <person name="McAllister B."/>
            <person name="McBride C.S."/>
            <person name="McKernan B."/>
            <person name="McKernan K."/>
            <person name="Mendez-Lago M."/>
            <person name="Minx P."/>
            <person name="Mollenhauer M.U."/>
            <person name="Montooth K."/>
            <person name="Mount S.M."/>
            <person name="Mu X."/>
            <person name="Myers E."/>
            <person name="Negre B."/>
            <person name="Newfeld S."/>
            <person name="Nielsen R."/>
            <person name="Noor M.A."/>
            <person name="O'Grady P."/>
            <person name="Pachter L."/>
            <person name="Papaceit M."/>
            <person name="Parisi M.J."/>
            <person name="Parisi M."/>
            <person name="Parts L."/>
            <person name="Pedersen J.S."/>
            <person name="Pesole G."/>
            <person name="Phillippy A.M."/>
            <person name="Ponting C.P."/>
            <person name="Pop M."/>
            <person name="Porcelli D."/>
            <person name="Powell J.R."/>
            <person name="Prohaska S."/>
            <person name="Pruitt K."/>
            <person name="Puig M."/>
            <person name="Quesneville H."/>
            <person name="Ram K.R."/>
            <person name="Rand D."/>
            <person name="Rasmussen M.D."/>
            <person name="Reed L.K."/>
            <person name="Reenan R."/>
            <person name="Reily A."/>
            <person name="Remington K.A."/>
            <person name="Rieger T.T."/>
            <person name="Ritchie M.G."/>
            <person name="Robin C."/>
            <person name="Rogers Y.H."/>
            <person name="Rohde C."/>
            <person name="Rozas J."/>
            <person name="Rubenfield M.J."/>
            <person name="Ruiz A."/>
            <person name="Russo S."/>
            <person name="Salzberg S.L."/>
            <person name="Sanchez-Gracia A."/>
            <person name="Saranga D.J."/>
            <person name="Sato H."/>
            <person name="Schaeffer S.W."/>
            <person name="Schatz M.C."/>
            <person name="Schlenke T."/>
            <person name="Schwartz R."/>
            <person name="Segarra C."/>
            <person name="Singh R.S."/>
            <person name="Sirot L."/>
            <person name="Sirota M."/>
            <person name="Sisneros N.B."/>
            <person name="Smith C.D."/>
            <person name="Smith T.F."/>
            <person name="Spieth J."/>
            <person name="Stage D.E."/>
            <person name="Stark A."/>
            <person name="Stephan W."/>
            <person name="Strausberg R.L."/>
            <person name="Strempel S."/>
            <person name="Sturgill D."/>
            <person name="Sutton G."/>
            <person name="Sutton G.G."/>
            <person name="Tao W."/>
            <person name="Teichmann S."/>
            <person name="Tobari Y.N."/>
            <person name="Tomimura Y."/>
            <person name="Tsolas J.M."/>
            <person name="Valente V.L."/>
            <person name="Venter E."/>
            <person name="Venter J.C."/>
            <person name="Vicario S."/>
            <person name="Vieira F.G."/>
            <person name="Vilella A.J."/>
            <person name="Villasante A."/>
            <person name="Walenz B."/>
            <person name="Wang J."/>
            <person name="Wasserman M."/>
            <person name="Watts T."/>
            <person name="Wilson D."/>
            <person name="Wilson R.K."/>
            <person name="Wing R.A."/>
            <person name="Wolfner M.F."/>
            <person name="Wong A."/>
            <person name="Wong G.K."/>
            <person name="Wu C.I."/>
            <person name="Wu G."/>
            <person name="Yamamoto D."/>
            <person name="Yang H.P."/>
            <person name="Yang S.P."/>
            <person name="Yorke J.A."/>
            <person name="Yoshida K."/>
            <person name="Zdobnov E."/>
            <person name="Zhang P."/>
            <person name="Zhang Y."/>
            <person name="Zimin A.V."/>
            <person name="Baldwin J."/>
            <person name="Abdouelleil A."/>
            <person name="Abdulkadir J."/>
            <person name="Abebe A."/>
            <person name="Abera B."/>
            <person name="Abreu J."/>
            <person name="Acer S.C."/>
            <person name="Aftuck L."/>
            <person name="Alexander A."/>
            <person name="An P."/>
            <person name="Anderson E."/>
            <person name="Anderson S."/>
            <person name="Arachi H."/>
            <person name="Azer M."/>
            <person name="Bachantsang P."/>
            <person name="Barry A."/>
            <person name="Bayul T."/>
            <person name="Berlin A."/>
            <person name="Bessette D."/>
            <person name="Bloom T."/>
            <person name="Blye J."/>
            <person name="Boguslavskiy L."/>
            <person name="Bonnet C."/>
            <person name="Boukhgalter B."/>
            <person name="Bourzgui I."/>
            <person name="Brown A."/>
            <person name="Cahill P."/>
            <person name="Channer S."/>
            <person name="Cheshatsang Y."/>
            <person name="Chuda L."/>
            <person name="Citroen M."/>
            <person name="Collymore A."/>
            <person name="Cooke P."/>
            <person name="Costello M."/>
            <person name="D'Aco K."/>
            <person name="Daza R."/>
            <person name="De Haan G."/>
            <person name="DeGray S."/>
            <person name="DeMaso C."/>
            <person name="Dhargay N."/>
            <person name="Dooley K."/>
            <person name="Dooley E."/>
            <person name="Doricent M."/>
            <person name="Dorje P."/>
            <person name="Dorjee K."/>
            <person name="Dupes A."/>
            <person name="Elong R."/>
            <person name="Falk J."/>
            <person name="Farina A."/>
            <person name="Faro S."/>
            <person name="Ferguson D."/>
            <person name="Fisher S."/>
            <person name="Foley C.D."/>
            <person name="Franke A."/>
            <person name="Friedrich D."/>
            <person name="Gadbois L."/>
            <person name="Gearin G."/>
            <person name="Gearin C.R."/>
            <person name="Giannoukos G."/>
            <person name="Goode T."/>
            <person name="Graham J."/>
            <person name="Grandbois E."/>
            <person name="Grewal S."/>
            <person name="Gyaltsen K."/>
            <person name="Hafez N."/>
            <person name="Hagos B."/>
            <person name="Hall J."/>
            <person name="Henson C."/>
            <person name="Hollinger A."/>
            <person name="Honan T."/>
            <person name="Huard M.D."/>
            <person name="Hughes L."/>
            <person name="Hurhula B."/>
            <person name="Husby M.E."/>
            <person name="Kamat A."/>
            <person name="Kanga B."/>
            <person name="Kashin S."/>
            <person name="Khazanovich D."/>
            <person name="Kisner P."/>
            <person name="Lance K."/>
            <person name="Lara M."/>
            <person name="Lee W."/>
            <person name="Lennon N."/>
            <person name="Letendre F."/>
            <person name="LeVine R."/>
            <person name="Lipovsky A."/>
            <person name="Liu X."/>
            <person name="Liu J."/>
            <person name="Liu S."/>
            <person name="Lokyitsang T."/>
            <person name="Lokyitsang Y."/>
            <person name="Lubonja R."/>
            <person name="Lui A."/>
            <person name="MacDonald P."/>
            <person name="Magnisalis V."/>
            <person name="Maru K."/>
            <person name="Matthews C."/>
            <person name="McCusker W."/>
            <person name="McDonough S."/>
            <person name="Mehta T."/>
            <person name="Meldrim J."/>
            <person name="Meneus L."/>
            <person name="Mihai O."/>
            <person name="Mihalev A."/>
            <person name="Mihova T."/>
            <person name="Mittelman R."/>
            <person name="Mlenga V."/>
            <person name="Montmayeur A."/>
            <person name="Mulrain L."/>
            <person name="Navidi A."/>
            <person name="Naylor J."/>
            <person name="Negash T."/>
            <person name="Nguyen T."/>
            <person name="Nguyen N."/>
            <person name="Nicol R."/>
            <person name="Norbu C."/>
            <person name="Norbu N."/>
            <person name="Novod N."/>
            <person name="O'Neill B."/>
            <person name="Osman S."/>
            <person name="Markiewicz E."/>
            <person name="Oyono O.L."/>
            <person name="Patti C."/>
            <person name="Phunkhang P."/>
            <person name="Pierre F."/>
            <person name="Priest M."/>
            <person name="Raghuraman S."/>
            <person name="Rege F."/>
            <person name="Reyes R."/>
            <person name="Rise C."/>
            <person name="Rogov P."/>
            <person name="Ross K."/>
            <person name="Ryan E."/>
            <person name="Settipalli S."/>
            <person name="Shea T."/>
            <person name="Sherpa N."/>
            <person name="Shi L."/>
            <person name="Shih D."/>
            <person name="Sparrow T."/>
            <person name="Spaulding J."/>
            <person name="Stalker J."/>
            <person name="Stange-Thomann N."/>
            <person name="Stavropoulos S."/>
            <person name="Stone C."/>
            <person name="Strader C."/>
            <person name="Tesfaye S."/>
            <person name="Thomson T."/>
            <person name="Thoulutsang Y."/>
            <person name="Thoulutsang D."/>
            <person name="Topham K."/>
            <person name="Topping I."/>
            <person name="Tsamla T."/>
            <person name="Vassiliev H."/>
            <person name="Vo A."/>
            <person name="Wangchuk T."/>
            <person name="Wangdi T."/>
            <person name="Weiand M."/>
            <person name="Wilkinson J."/>
            <person name="Wilson A."/>
            <person name="Yadav S."/>
            <person name="Young G."/>
            <person name="Yu Q."/>
            <person name="Zembek L."/>
            <person name="Zhong D."/>
            <person name="Zimmer A."/>
            <person name="Zwirko Z."/>
            <person name="Jaffe D.B."/>
            <person name="Alvarez P."/>
            <person name="Brockman W."/>
            <person name="Butler J."/>
            <person name="Chin C."/>
            <person name="Gnerre S."/>
            <person name="Grabherr M."/>
            <person name="Kleber M."/>
            <person name="Mauceli E."/>
            <person name="MacCallum I."/>
        </authorList>
    </citation>
    <scope>NUCLEOTIDE SEQUENCE [LARGE SCALE GENOMIC DNA]</scope>
    <source>
        <strain evidence="8">Tucson 15287-2541.00</strain>
    </source>
</reference>
<keyword evidence="8" id="KW-1185">Reference proteome</keyword>
<dbReference type="Gene3D" id="3.30.160.60">
    <property type="entry name" value="Classic Zinc Finger"/>
    <property type="match status" value="4"/>
</dbReference>
<dbReference type="eggNOG" id="KOG1721">
    <property type="taxonomic scope" value="Eukaryota"/>
</dbReference>
<dbReference type="AlphaFoldDB" id="B4JNQ4"/>
<feature type="domain" description="C2H2-type" evidence="6">
    <location>
        <begin position="197"/>
        <end position="225"/>
    </location>
</feature>